<dbReference type="GO" id="GO:0090657">
    <property type="term" value="P:telomeric loop disassembly"/>
    <property type="evidence" value="ECO:0007669"/>
    <property type="project" value="TreeGrafter"/>
</dbReference>
<feature type="compositionally biased region" description="Basic and acidic residues" evidence="1">
    <location>
        <begin position="283"/>
        <end position="299"/>
    </location>
</feature>
<dbReference type="InterPro" id="IPR006555">
    <property type="entry name" value="ATP-dep_Helicase_C"/>
</dbReference>
<dbReference type="Gene3D" id="3.40.50.300">
    <property type="entry name" value="P-loop containing nucleotide triphosphate hydrolases"/>
    <property type="match status" value="1"/>
</dbReference>
<dbReference type="GO" id="GO:0010569">
    <property type="term" value="P:regulation of double-strand break repair via homologous recombination"/>
    <property type="evidence" value="ECO:0007669"/>
    <property type="project" value="TreeGrafter"/>
</dbReference>
<name>A0A7S4DZY6_9EUKA</name>
<protein>
    <recommendedName>
        <fullName evidence="2">ATP-dependent helicase C-terminal domain-containing protein</fullName>
    </recommendedName>
</protein>
<feature type="compositionally biased region" description="Basic and acidic residues" evidence="1">
    <location>
        <begin position="225"/>
        <end position="238"/>
    </location>
</feature>
<dbReference type="InterPro" id="IPR027417">
    <property type="entry name" value="P-loop_NTPase"/>
</dbReference>
<feature type="region of interest" description="Disordered" evidence="1">
    <location>
        <begin position="106"/>
        <end position="327"/>
    </location>
</feature>
<dbReference type="GO" id="GO:0016818">
    <property type="term" value="F:hydrolase activity, acting on acid anhydrides, in phosphorus-containing anhydrides"/>
    <property type="evidence" value="ECO:0007669"/>
    <property type="project" value="InterPro"/>
</dbReference>
<reference evidence="3" key="1">
    <citation type="submission" date="2021-01" db="EMBL/GenBank/DDBJ databases">
        <authorList>
            <person name="Corre E."/>
            <person name="Pelletier E."/>
            <person name="Niang G."/>
            <person name="Scheremetjew M."/>
            <person name="Finn R."/>
            <person name="Kale V."/>
            <person name="Holt S."/>
            <person name="Cochrane G."/>
            <person name="Meng A."/>
            <person name="Brown T."/>
            <person name="Cohen L."/>
        </authorList>
    </citation>
    <scope>NUCLEOTIDE SEQUENCE</scope>
    <source>
        <strain evidence="3">CCCM811</strain>
    </source>
</reference>
<dbReference type="GO" id="GO:0045910">
    <property type="term" value="P:negative regulation of DNA recombination"/>
    <property type="evidence" value="ECO:0007669"/>
    <property type="project" value="TreeGrafter"/>
</dbReference>
<dbReference type="InterPro" id="IPR045028">
    <property type="entry name" value="DinG/Rad3-like"/>
</dbReference>
<sequence>MDLRVKLKKKILDKSRDLCEKLCIRPMSGDQWYLHQAACAVNQAVGRAIRHRADYGAILLADHRFSRANIRETLSLWLRPHLQTPPGFGACLKSLTQFFKNAKIRGLGDTEHHKPKKNSVSSRPRKHRVRSGALRVPSSSPRGSGELHLEFTALSKTLNKGKNEEKSGKSSLPISLMSATTAARRNEKDEDLASSYVPLESRTSSSRSDDHGAPAPMSLSQKLMRMREHSHASRESTRSKLASSPRKIFPSEKSMRKRKHPRAKVELSDSTSAPPAKAPRPQSPHEKPFALRDLPRNSEEASASKPRKDRESGKEHNSRGKREKKRGMSFINEIKTTLSESEYLSWKEMLGRMAKARKLDAEKTMKEWHDIKPDLLKMFANRRKLASQMCAYLPKIIQPLFRKELKL</sequence>
<dbReference type="GO" id="GO:1904430">
    <property type="term" value="P:negative regulation of t-circle formation"/>
    <property type="evidence" value="ECO:0007669"/>
    <property type="project" value="TreeGrafter"/>
</dbReference>
<proteinExistence type="predicted"/>
<evidence type="ECO:0000259" key="2">
    <source>
        <dbReference type="Pfam" id="PF13307"/>
    </source>
</evidence>
<accession>A0A7S4DZY6</accession>
<feature type="domain" description="ATP-dependent helicase C-terminal" evidence="2">
    <location>
        <begin position="2"/>
        <end position="80"/>
    </location>
</feature>
<gene>
    <name evidence="3" type="ORF">LGLO00237_LOCUS33344</name>
</gene>
<dbReference type="GO" id="GO:0003678">
    <property type="term" value="F:DNA helicase activity"/>
    <property type="evidence" value="ECO:0007669"/>
    <property type="project" value="TreeGrafter"/>
</dbReference>
<dbReference type="Pfam" id="PF13307">
    <property type="entry name" value="Helicase_C_2"/>
    <property type="match status" value="1"/>
</dbReference>
<feature type="compositionally biased region" description="Basic and acidic residues" evidence="1">
    <location>
        <begin position="306"/>
        <end position="320"/>
    </location>
</feature>
<dbReference type="PANTHER" id="PTHR11472">
    <property type="entry name" value="DNA REPAIR DEAD HELICASE RAD3/XP-D SUBFAMILY MEMBER"/>
    <property type="match status" value="1"/>
</dbReference>
<organism evidence="3">
    <name type="scientific">Lotharella globosa</name>
    <dbReference type="NCBI Taxonomy" id="91324"/>
    <lineage>
        <taxon>Eukaryota</taxon>
        <taxon>Sar</taxon>
        <taxon>Rhizaria</taxon>
        <taxon>Cercozoa</taxon>
        <taxon>Chlorarachniophyceae</taxon>
        <taxon>Lotharella</taxon>
    </lineage>
</organism>
<evidence type="ECO:0000256" key="1">
    <source>
        <dbReference type="SAM" id="MobiDB-lite"/>
    </source>
</evidence>
<dbReference type="GO" id="GO:0070182">
    <property type="term" value="F:DNA polymerase binding"/>
    <property type="evidence" value="ECO:0007669"/>
    <property type="project" value="TreeGrafter"/>
</dbReference>
<dbReference type="PANTHER" id="PTHR11472:SF34">
    <property type="entry name" value="REGULATOR OF TELOMERE ELONGATION HELICASE 1"/>
    <property type="match status" value="1"/>
</dbReference>
<dbReference type="EMBL" id="HBIV01047989">
    <property type="protein sequence ID" value="CAE0681557.1"/>
    <property type="molecule type" value="Transcribed_RNA"/>
</dbReference>
<feature type="compositionally biased region" description="Basic residues" evidence="1">
    <location>
        <begin position="113"/>
        <end position="130"/>
    </location>
</feature>
<dbReference type="GO" id="GO:0003676">
    <property type="term" value="F:nucleic acid binding"/>
    <property type="evidence" value="ECO:0007669"/>
    <property type="project" value="InterPro"/>
</dbReference>
<dbReference type="GO" id="GO:0005634">
    <property type="term" value="C:nucleus"/>
    <property type="evidence" value="ECO:0007669"/>
    <property type="project" value="TreeGrafter"/>
</dbReference>
<dbReference type="GO" id="GO:0005524">
    <property type="term" value="F:ATP binding"/>
    <property type="evidence" value="ECO:0007669"/>
    <property type="project" value="InterPro"/>
</dbReference>
<dbReference type="AlphaFoldDB" id="A0A7S4DZY6"/>
<evidence type="ECO:0000313" key="3">
    <source>
        <dbReference type="EMBL" id="CAE0681557.1"/>
    </source>
</evidence>